<organism evidence="3 4">
    <name type="scientific">Candidatus Woesebacteria bacterium RBG_13_46_13</name>
    <dbReference type="NCBI Taxonomy" id="1802479"/>
    <lineage>
        <taxon>Bacteria</taxon>
        <taxon>Candidatus Woeseibacteriota</taxon>
    </lineage>
</organism>
<sequence length="142" mass="16091">MEVSRHWRLRQQRYSLIGEECPHCESKIFPPRDICPDCGAEAKTEYKFSGKGEVFSFTTVQNPPAGFESQAPYVVALVRLDEGPMLTAQLTDLGSEPVEIGMPVEMVTRRLREDGDRGILVYGYKFRPLLQRTEGAIVRERG</sequence>
<dbReference type="STRING" id="1802479.A2Y68_02965"/>
<dbReference type="InterPro" id="IPR012340">
    <property type="entry name" value="NA-bd_OB-fold"/>
</dbReference>
<feature type="domain" description="ChsH2 rubredoxin-like zinc ribbon" evidence="2">
    <location>
        <begin position="12"/>
        <end position="42"/>
    </location>
</feature>
<dbReference type="Pfam" id="PF01796">
    <property type="entry name" value="OB_ChsH2_C"/>
    <property type="match status" value="1"/>
</dbReference>
<dbReference type="PANTHER" id="PTHR34075">
    <property type="entry name" value="BLR3430 PROTEIN"/>
    <property type="match status" value="1"/>
</dbReference>
<dbReference type="Proteomes" id="UP000176778">
    <property type="component" value="Unassembled WGS sequence"/>
</dbReference>
<dbReference type="InterPro" id="IPR052513">
    <property type="entry name" value="Thioester_dehydratase-like"/>
</dbReference>
<evidence type="ECO:0000259" key="2">
    <source>
        <dbReference type="Pfam" id="PF12172"/>
    </source>
</evidence>
<dbReference type="InterPro" id="IPR002878">
    <property type="entry name" value="ChsH2_C"/>
</dbReference>
<dbReference type="AlphaFoldDB" id="A0A1F7X5W6"/>
<evidence type="ECO:0000313" key="3">
    <source>
        <dbReference type="EMBL" id="OGM10371.1"/>
    </source>
</evidence>
<accession>A0A1F7X5W6</accession>
<dbReference type="Pfam" id="PF12172">
    <property type="entry name" value="zf-ChsH2"/>
    <property type="match status" value="1"/>
</dbReference>
<evidence type="ECO:0000313" key="4">
    <source>
        <dbReference type="Proteomes" id="UP000176778"/>
    </source>
</evidence>
<protein>
    <submittedName>
        <fullName evidence="3">Transcriptional regulator</fullName>
    </submittedName>
</protein>
<evidence type="ECO:0000259" key="1">
    <source>
        <dbReference type="Pfam" id="PF01796"/>
    </source>
</evidence>
<comment type="caution">
    <text evidence="3">The sequence shown here is derived from an EMBL/GenBank/DDBJ whole genome shotgun (WGS) entry which is preliminary data.</text>
</comment>
<dbReference type="SUPFAM" id="SSF50249">
    <property type="entry name" value="Nucleic acid-binding proteins"/>
    <property type="match status" value="1"/>
</dbReference>
<dbReference type="Gene3D" id="6.10.30.10">
    <property type="match status" value="1"/>
</dbReference>
<name>A0A1F7X5W6_9BACT</name>
<reference evidence="3 4" key="1">
    <citation type="journal article" date="2016" name="Nat. Commun.">
        <title>Thousands of microbial genomes shed light on interconnected biogeochemical processes in an aquifer system.</title>
        <authorList>
            <person name="Anantharaman K."/>
            <person name="Brown C.T."/>
            <person name="Hug L.A."/>
            <person name="Sharon I."/>
            <person name="Castelle C.J."/>
            <person name="Probst A.J."/>
            <person name="Thomas B.C."/>
            <person name="Singh A."/>
            <person name="Wilkins M.J."/>
            <person name="Karaoz U."/>
            <person name="Brodie E.L."/>
            <person name="Williams K.H."/>
            <person name="Hubbard S.S."/>
            <person name="Banfield J.F."/>
        </authorList>
    </citation>
    <scope>NUCLEOTIDE SEQUENCE [LARGE SCALE GENOMIC DNA]</scope>
</reference>
<dbReference type="EMBL" id="MGFR01000001">
    <property type="protein sequence ID" value="OGM10371.1"/>
    <property type="molecule type" value="Genomic_DNA"/>
</dbReference>
<proteinExistence type="predicted"/>
<dbReference type="PANTHER" id="PTHR34075:SF5">
    <property type="entry name" value="BLR3430 PROTEIN"/>
    <property type="match status" value="1"/>
</dbReference>
<feature type="domain" description="ChsH2 C-terminal OB-fold" evidence="1">
    <location>
        <begin position="48"/>
        <end position="109"/>
    </location>
</feature>
<dbReference type="InterPro" id="IPR022002">
    <property type="entry name" value="ChsH2_Znr"/>
</dbReference>
<gene>
    <name evidence="3" type="ORF">A2Y68_02965</name>
</gene>